<dbReference type="AlphaFoldDB" id="A0A2K3DXG6"/>
<accession>A0A2K3DXG6</accession>
<proteinExistence type="predicted"/>
<sequence>MAASWSVVVFCLLLALGVRLRVAEIRAEAHVRAAEVTAEQHRRHLRDFRTCAWLIGGLTGGLTGAILVGYPIRELYNKVCAALDAVARQAVDPIRAAINAHAAAIAGVLTTSWLVARDWPLRLCNGVAGGVAYCLVAARQRRLQGAAARR</sequence>
<dbReference type="EMBL" id="CM008964">
    <property type="protein sequence ID" value="PNW85215.1"/>
    <property type="molecule type" value="Genomic_DNA"/>
</dbReference>
<evidence type="ECO:0000256" key="1">
    <source>
        <dbReference type="SAM" id="SignalP"/>
    </source>
</evidence>
<keyword evidence="3" id="KW-1185">Reference proteome</keyword>
<dbReference type="Gramene" id="PNW85215">
    <property type="protein sequence ID" value="PNW85215"/>
    <property type="gene ID" value="CHLRE_03g176450v5"/>
</dbReference>
<dbReference type="Proteomes" id="UP000006906">
    <property type="component" value="Chromosome 3"/>
</dbReference>
<organism evidence="2 3">
    <name type="scientific">Chlamydomonas reinhardtii</name>
    <name type="common">Chlamydomonas smithii</name>
    <dbReference type="NCBI Taxonomy" id="3055"/>
    <lineage>
        <taxon>Eukaryota</taxon>
        <taxon>Viridiplantae</taxon>
        <taxon>Chlorophyta</taxon>
        <taxon>core chlorophytes</taxon>
        <taxon>Chlorophyceae</taxon>
        <taxon>CS clade</taxon>
        <taxon>Chlamydomonadales</taxon>
        <taxon>Chlamydomonadaceae</taxon>
        <taxon>Chlamydomonas</taxon>
    </lineage>
</organism>
<dbReference type="RefSeq" id="XP_042926098.1">
    <property type="nucleotide sequence ID" value="XM_043060968.1"/>
</dbReference>
<keyword evidence="1" id="KW-0732">Signal</keyword>
<dbReference type="GeneID" id="5728848"/>
<evidence type="ECO:0000313" key="3">
    <source>
        <dbReference type="Proteomes" id="UP000006906"/>
    </source>
</evidence>
<dbReference type="KEGG" id="cre:CHLRE_03g176450v5"/>
<evidence type="ECO:0000313" key="2">
    <source>
        <dbReference type="EMBL" id="PNW85215.1"/>
    </source>
</evidence>
<name>A0A2K3DXG6_CHLRE</name>
<gene>
    <name evidence="2" type="ORF">CHLRE_03g176450v5</name>
</gene>
<protein>
    <submittedName>
        <fullName evidence="2">Uncharacterized protein</fullName>
    </submittedName>
</protein>
<reference evidence="2 3" key="1">
    <citation type="journal article" date="2007" name="Science">
        <title>The Chlamydomonas genome reveals the evolution of key animal and plant functions.</title>
        <authorList>
            <person name="Merchant S.S."/>
            <person name="Prochnik S.E."/>
            <person name="Vallon O."/>
            <person name="Harris E.H."/>
            <person name="Karpowicz S.J."/>
            <person name="Witman G.B."/>
            <person name="Terry A."/>
            <person name="Salamov A."/>
            <person name="Fritz-Laylin L.K."/>
            <person name="Marechal-Drouard L."/>
            <person name="Marshall W.F."/>
            <person name="Qu L.H."/>
            <person name="Nelson D.R."/>
            <person name="Sanderfoot A.A."/>
            <person name="Spalding M.H."/>
            <person name="Kapitonov V.V."/>
            <person name="Ren Q."/>
            <person name="Ferris P."/>
            <person name="Lindquist E."/>
            <person name="Shapiro H."/>
            <person name="Lucas S.M."/>
            <person name="Grimwood J."/>
            <person name="Schmutz J."/>
            <person name="Cardol P."/>
            <person name="Cerutti H."/>
            <person name="Chanfreau G."/>
            <person name="Chen C.L."/>
            <person name="Cognat V."/>
            <person name="Croft M.T."/>
            <person name="Dent R."/>
            <person name="Dutcher S."/>
            <person name="Fernandez E."/>
            <person name="Fukuzawa H."/>
            <person name="Gonzalez-Ballester D."/>
            <person name="Gonzalez-Halphen D."/>
            <person name="Hallmann A."/>
            <person name="Hanikenne M."/>
            <person name="Hippler M."/>
            <person name="Inwood W."/>
            <person name="Jabbari K."/>
            <person name="Kalanon M."/>
            <person name="Kuras R."/>
            <person name="Lefebvre P.A."/>
            <person name="Lemaire S.D."/>
            <person name="Lobanov A.V."/>
            <person name="Lohr M."/>
            <person name="Manuell A."/>
            <person name="Meier I."/>
            <person name="Mets L."/>
            <person name="Mittag M."/>
            <person name="Mittelmeier T."/>
            <person name="Moroney J.V."/>
            <person name="Moseley J."/>
            <person name="Napoli C."/>
            <person name="Nedelcu A.M."/>
            <person name="Niyogi K."/>
            <person name="Novoselov S.V."/>
            <person name="Paulsen I.T."/>
            <person name="Pazour G."/>
            <person name="Purton S."/>
            <person name="Ral J.P."/>
            <person name="Riano-Pachon D.M."/>
            <person name="Riekhof W."/>
            <person name="Rymarquis L."/>
            <person name="Schroda M."/>
            <person name="Stern D."/>
            <person name="Umen J."/>
            <person name="Willows R."/>
            <person name="Wilson N."/>
            <person name="Zimmer S.L."/>
            <person name="Allmer J."/>
            <person name="Balk J."/>
            <person name="Bisova K."/>
            <person name="Chen C.J."/>
            <person name="Elias M."/>
            <person name="Gendler K."/>
            <person name="Hauser C."/>
            <person name="Lamb M.R."/>
            <person name="Ledford H."/>
            <person name="Long J.C."/>
            <person name="Minagawa J."/>
            <person name="Page M.D."/>
            <person name="Pan J."/>
            <person name="Pootakham W."/>
            <person name="Roje S."/>
            <person name="Rose A."/>
            <person name="Stahlberg E."/>
            <person name="Terauchi A.M."/>
            <person name="Yang P."/>
            <person name="Ball S."/>
            <person name="Bowler C."/>
            <person name="Dieckmann C.L."/>
            <person name="Gladyshev V.N."/>
            <person name="Green P."/>
            <person name="Jorgensen R."/>
            <person name="Mayfield S."/>
            <person name="Mueller-Roeber B."/>
            <person name="Rajamani S."/>
            <person name="Sayre R.T."/>
            <person name="Brokstein P."/>
            <person name="Dubchak I."/>
            <person name="Goodstein D."/>
            <person name="Hornick L."/>
            <person name="Huang Y.W."/>
            <person name="Jhaveri J."/>
            <person name="Luo Y."/>
            <person name="Martinez D."/>
            <person name="Ngau W.C."/>
            <person name="Otillar B."/>
            <person name="Poliakov A."/>
            <person name="Porter A."/>
            <person name="Szajkowski L."/>
            <person name="Werner G."/>
            <person name="Zhou K."/>
            <person name="Grigoriev I.V."/>
            <person name="Rokhsar D.S."/>
            <person name="Grossman A.R."/>
        </authorList>
    </citation>
    <scope>NUCLEOTIDE SEQUENCE [LARGE SCALE GENOMIC DNA]</scope>
    <source>
        <strain evidence="3">CC-503</strain>
    </source>
</reference>
<dbReference type="ExpressionAtlas" id="A0A2K3DXG6">
    <property type="expression patterns" value="baseline and differential"/>
</dbReference>
<dbReference type="InParanoid" id="A0A2K3DXG6"/>
<feature type="chain" id="PRO_5014335479" evidence="1">
    <location>
        <begin position="24"/>
        <end position="150"/>
    </location>
</feature>
<feature type="signal peptide" evidence="1">
    <location>
        <begin position="1"/>
        <end position="23"/>
    </location>
</feature>